<organism evidence="2">
    <name type="scientific">Medioppia subpectinata</name>
    <dbReference type="NCBI Taxonomy" id="1979941"/>
    <lineage>
        <taxon>Eukaryota</taxon>
        <taxon>Metazoa</taxon>
        <taxon>Ecdysozoa</taxon>
        <taxon>Arthropoda</taxon>
        <taxon>Chelicerata</taxon>
        <taxon>Arachnida</taxon>
        <taxon>Acari</taxon>
        <taxon>Acariformes</taxon>
        <taxon>Sarcoptiformes</taxon>
        <taxon>Oribatida</taxon>
        <taxon>Brachypylina</taxon>
        <taxon>Oppioidea</taxon>
        <taxon>Oppiidae</taxon>
        <taxon>Medioppia</taxon>
    </lineage>
</organism>
<keyword evidence="1" id="KW-0812">Transmembrane</keyword>
<evidence type="ECO:0000256" key="1">
    <source>
        <dbReference type="SAM" id="Phobius"/>
    </source>
</evidence>
<reference evidence="2" key="1">
    <citation type="submission" date="2020-11" db="EMBL/GenBank/DDBJ databases">
        <authorList>
            <person name="Tran Van P."/>
        </authorList>
    </citation>
    <scope>NUCLEOTIDE SEQUENCE</scope>
</reference>
<keyword evidence="1" id="KW-0472">Membrane</keyword>
<name>A0A7R9M365_9ACAR</name>
<proteinExistence type="predicted"/>
<feature type="transmembrane region" description="Helical" evidence="1">
    <location>
        <begin position="73"/>
        <end position="95"/>
    </location>
</feature>
<dbReference type="EMBL" id="OC912089">
    <property type="protein sequence ID" value="CAD7651410.1"/>
    <property type="molecule type" value="Genomic_DNA"/>
</dbReference>
<dbReference type="EMBL" id="CAJPIZ010057514">
    <property type="protein sequence ID" value="CAG2123403.1"/>
    <property type="molecule type" value="Genomic_DNA"/>
</dbReference>
<evidence type="ECO:0000313" key="2">
    <source>
        <dbReference type="EMBL" id="CAD7651410.1"/>
    </source>
</evidence>
<feature type="non-terminal residue" evidence="2">
    <location>
        <position position="123"/>
    </location>
</feature>
<protein>
    <submittedName>
        <fullName evidence="2">Uncharacterized protein</fullName>
    </submittedName>
</protein>
<keyword evidence="1" id="KW-1133">Transmembrane helix</keyword>
<gene>
    <name evidence="2" type="ORF">OSB1V03_LOCUS23348</name>
</gene>
<dbReference type="Proteomes" id="UP000759131">
    <property type="component" value="Unassembled WGS sequence"/>
</dbReference>
<evidence type="ECO:0000313" key="3">
    <source>
        <dbReference type="Proteomes" id="UP000759131"/>
    </source>
</evidence>
<keyword evidence="3" id="KW-1185">Reference proteome</keyword>
<dbReference type="AlphaFoldDB" id="A0A7R9M365"/>
<dbReference type="OrthoDB" id="2213137at2759"/>
<accession>A0A7R9M365</accession>
<sequence>MESEAKDPAETHEPNLCGKLLTFFGLKQKRKETNESDLEEKEKSSCFSFKIPPSMKSILKEMLDFSLVRESPAFTLLSVSNIFGMMGFYVPFVYITKFAVNHVSDGDEMVKPDSAALLISVIG</sequence>